<dbReference type="InterPro" id="IPR036097">
    <property type="entry name" value="HisK_dim/P_sf"/>
</dbReference>
<evidence type="ECO:0000313" key="8">
    <source>
        <dbReference type="Proteomes" id="UP001596425"/>
    </source>
</evidence>
<feature type="repeat" description="TPR" evidence="4">
    <location>
        <begin position="251"/>
        <end position="284"/>
    </location>
</feature>
<comment type="caution">
    <text evidence="7">The sequence shown here is derived from an EMBL/GenBank/DDBJ whole genome shotgun (WGS) entry which is preliminary data.</text>
</comment>
<dbReference type="SMART" id="SM00028">
    <property type="entry name" value="TPR"/>
    <property type="match status" value="9"/>
</dbReference>
<keyword evidence="5" id="KW-0472">Membrane</keyword>
<organism evidence="7 8">
    <name type="scientific">Microbulbifer taiwanensis</name>
    <dbReference type="NCBI Taxonomy" id="986746"/>
    <lineage>
        <taxon>Bacteria</taxon>
        <taxon>Pseudomonadati</taxon>
        <taxon>Pseudomonadota</taxon>
        <taxon>Gammaproteobacteria</taxon>
        <taxon>Cellvibrionales</taxon>
        <taxon>Microbulbiferaceae</taxon>
        <taxon>Microbulbifer</taxon>
    </lineage>
</organism>
<dbReference type="SUPFAM" id="SSF47384">
    <property type="entry name" value="Homodimeric domain of signal transducing histidine kinase"/>
    <property type="match status" value="1"/>
</dbReference>
<keyword evidence="4" id="KW-0802">TPR repeat</keyword>
<dbReference type="Gene3D" id="3.30.565.10">
    <property type="entry name" value="Histidine kinase-like ATPase, C-terminal domain"/>
    <property type="match status" value="1"/>
</dbReference>
<dbReference type="InterPro" id="IPR003594">
    <property type="entry name" value="HATPase_dom"/>
</dbReference>
<keyword evidence="5" id="KW-1133">Transmembrane helix</keyword>
<dbReference type="PROSITE" id="PS50109">
    <property type="entry name" value="HIS_KIN"/>
    <property type="match status" value="1"/>
</dbReference>
<dbReference type="EMBL" id="JBHSVR010000001">
    <property type="protein sequence ID" value="MFC6632473.1"/>
    <property type="molecule type" value="Genomic_DNA"/>
</dbReference>
<dbReference type="PANTHER" id="PTHR10098:SF108">
    <property type="entry name" value="TETRATRICOPEPTIDE REPEAT PROTEIN 28"/>
    <property type="match status" value="1"/>
</dbReference>
<dbReference type="InterPro" id="IPR005467">
    <property type="entry name" value="His_kinase_dom"/>
</dbReference>
<dbReference type="RefSeq" id="WP_193194687.1">
    <property type="nucleotide sequence ID" value="NZ_JACZFR010000065.1"/>
</dbReference>
<dbReference type="InterPro" id="IPR011990">
    <property type="entry name" value="TPR-like_helical_dom_sf"/>
</dbReference>
<name>A0ABW1YKQ2_9GAMM</name>
<dbReference type="SUPFAM" id="SSF48452">
    <property type="entry name" value="TPR-like"/>
    <property type="match status" value="2"/>
</dbReference>
<dbReference type="Pfam" id="PF00512">
    <property type="entry name" value="HisKA"/>
    <property type="match status" value="1"/>
</dbReference>
<proteinExistence type="predicted"/>
<evidence type="ECO:0000256" key="3">
    <source>
        <dbReference type="ARBA" id="ARBA00022553"/>
    </source>
</evidence>
<evidence type="ECO:0000256" key="2">
    <source>
        <dbReference type="ARBA" id="ARBA00012438"/>
    </source>
</evidence>
<sequence length="746" mass="83486">MLQPLSIARRPTATPWLPCLAALIIYFFGSTFAAAQQETRPLEAAASGQQKTEQLLQLAIQNRNTNPQKTLQFGALALESLETNPDSASRTLVLSNMAWAHMVLGQYEQGILLAEQAVSIAESLDDPDHLIVPLNISGLLYWRMAEFERALSNFFRALELTQTLKKTDSEAATLNNIGLIFIEQGDNARAFEYFRKAQKIHRASGNRGKLTIMLNNIAGIFSAQGDYSQALEIQLEALRIRESLQDKPGIAELQLNIGITYDHIGDYDKALDYFLEAQHLFESLGDKRAIAQTLNAIGLAHQHKLDFAKAQKHYEKALSYAREIKDESIECSVLMSLAQLKILQGQPRDAQTFLDQGFRLAKSLGFGALQSQGHLLQAEIHLQQNDPERAAKEAEIAADMADASSEKAKSSQAQLLLSQIHAARGDYRQAFSAFRHHKKLNDELFSKASSDKLAQLRSLHEAETRLRKIELLERDNAVQASRIEKQKVERNAWIFGLLLLLTISLLLYGRFSQKKVNLALQKSLNTQRELMQAIAHEFRAPLARVQLAVDMLQDQETRPDSALFGNINKGLKELDELLREISLWLRRESPESAEEISQLVNLQKLLQEQAALQHQLHPGKCISVTPAEAASQKVPLPRKYLLWTINNLLSNAMRYSHRQVEVSCRVQAESIDIFVDDDGPGIAPADRQRVFEPFVRLDPSRTRATGGTGLGLAIALRLVESFDGSITISESHLGGARFHLSWPTHQ</sequence>
<dbReference type="Pfam" id="PF13424">
    <property type="entry name" value="TPR_12"/>
    <property type="match status" value="3"/>
</dbReference>
<keyword evidence="3" id="KW-0597">Phosphoprotein</keyword>
<dbReference type="SMART" id="SM00387">
    <property type="entry name" value="HATPase_c"/>
    <property type="match status" value="1"/>
</dbReference>
<keyword evidence="8" id="KW-1185">Reference proteome</keyword>
<dbReference type="PROSITE" id="PS50005">
    <property type="entry name" value="TPR"/>
    <property type="match status" value="2"/>
</dbReference>
<feature type="transmembrane region" description="Helical" evidence="5">
    <location>
        <begin position="492"/>
        <end position="511"/>
    </location>
</feature>
<feature type="repeat" description="TPR" evidence="4">
    <location>
        <begin position="171"/>
        <end position="204"/>
    </location>
</feature>
<dbReference type="InterPro" id="IPR004358">
    <property type="entry name" value="Sig_transdc_His_kin-like_C"/>
</dbReference>
<accession>A0ABW1YKQ2</accession>
<protein>
    <recommendedName>
        <fullName evidence="2">histidine kinase</fullName>
        <ecNumber evidence="2">2.7.13.3</ecNumber>
    </recommendedName>
</protein>
<dbReference type="Pfam" id="PF02518">
    <property type="entry name" value="HATPase_c"/>
    <property type="match status" value="1"/>
</dbReference>
<evidence type="ECO:0000256" key="1">
    <source>
        <dbReference type="ARBA" id="ARBA00000085"/>
    </source>
</evidence>
<evidence type="ECO:0000256" key="5">
    <source>
        <dbReference type="SAM" id="Phobius"/>
    </source>
</evidence>
<dbReference type="InterPro" id="IPR019734">
    <property type="entry name" value="TPR_rpt"/>
</dbReference>
<evidence type="ECO:0000256" key="4">
    <source>
        <dbReference type="PROSITE-ProRule" id="PRU00339"/>
    </source>
</evidence>
<dbReference type="SUPFAM" id="SSF55874">
    <property type="entry name" value="ATPase domain of HSP90 chaperone/DNA topoisomerase II/histidine kinase"/>
    <property type="match status" value="1"/>
</dbReference>
<dbReference type="InterPro" id="IPR003661">
    <property type="entry name" value="HisK_dim/P_dom"/>
</dbReference>
<comment type="catalytic activity">
    <reaction evidence="1">
        <text>ATP + protein L-histidine = ADP + protein N-phospho-L-histidine.</text>
        <dbReference type="EC" id="2.7.13.3"/>
    </reaction>
</comment>
<dbReference type="EC" id="2.7.13.3" evidence="2"/>
<dbReference type="Gene3D" id="1.25.40.10">
    <property type="entry name" value="Tetratricopeptide repeat domain"/>
    <property type="match status" value="3"/>
</dbReference>
<dbReference type="SMART" id="SM00388">
    <property type="entry name" value="HisKA"/>
    <property type="match status" value="1"/>
</dbReference>
<feature type="domain" description="Histidine kinase" evidence="6">
    <location>
        <begin position="533"/>
        <end position="746"/>
    </location>
</feature>
<dbReference type="PANTHER" id="PTHR10098">
    <property type="entry name" value="RAPSYN-RELATED"/>
    <property type="match status" value="1"/>
</dbReference>
<dbReference type="Gene3D" id="1.10.287.130">
    <property type="match status" value="1"/>
</dbReference>
<keyword evidence="5" id="KW-0812">Transmembrane</keyword>
<dbReference type="CDD" id="cd00082">
    <property type="entry name" value="HisKA"/>
    <property type="match status" value="1"/>
</dbReference>
<dbReference type="PRINTS" id="PR00344">
    <property type="entry name" value="BCTRLSENSOR"/>
</dbReference>
<evidence type="ECO:0000313" key="7">
    <source>
        <dbReference type="EMBL" id="MFC6632473.1"/>
    </source>
</evidence>
<reference evidence="8" key="1">
    <citation type="journal article" date="2019" name="Int. J. Syst. Evol. Microbiol.">
        <title>The Global Catalogue of Microorganisms (GCM) 10K type strain sequencing project: providing services to taxonomists for standard genome sequencing and annotation.</title>
        <authorList>
            <consortium name="The Broad Institute Genomics Platform"/>
            <consortium name="The Broad Institute Genome Sequencing Center for Infectious Disease"/>
            <person name="Wu L."/>
            <person name="Ma J."/>
        </authorList>
    </citation>
    <scope>NUCLEOTIDE SEQUENCE [LARGE SCALE GENOMIC DNA]</scope>
    <source>
        <strain evidence="8">CGMCC 1.13718</strain>
    </source>
</reference>
<dbReference type="Proteomes" id="UP001596425">
    <property type="component" value="Unassembled WGS sequence"/>
</dbReference>
<dbReference type="InterPro" id="IPR036890">
    <property type="entry name" value="HATPase_C_sf"/>
</dbReference>
<evidence type="ECO:0000259" key="6">
    <source>
        <dbReference type="PROSITE" id="PS50109"/>
    </source>
</evidence>
<gene>
    <name evidence="7" type="ORF">ACFQBM_04230</name>
</gene>
<dbReference type="Pfam" id="PF13432">
    <property type="entry name" value="TPR_16"/>
    <property type="match status" value="1"/>
</dbReference>